<dbReference type="RefSeq" id="WP_215237600.1">
    <property type="nucleotide sequence ID" value="NZ_CAJRAF010000001.1"/>
</dbReference>
<keyword evidence="5 8" id="KW-0547">Nucleotide-binding</keyword>
<keyword evidence="6 8" id="KW-0067">ATP-binding</keyword>
<comment type="similarity">
    <text evidence="8">Belongs to the tRNA(Ile)-lysidine synthase family.</text>
</comment>
<dbReference type="NCBIfam" id="TIGR02432">
    <property type="entry name" value="lysidine_TilS_N"/>
    <property type="match status" value="1"/>
</dbReference>
<evidence type="ECO:0000313" key="10">
    <source>
        <dbReference type="EMBL" id="CAG4992076.1"/>
    </source>
</evidence>
<dbReference type="AlphaFoldDB" id="A0A916JCJ2"/>
<name>A0A916JCJ2_9BACT</name>
<dbReference type="Gene3D" id="3.40.50.620">
    <property type="entry name" value="HUPs"/>
    <property type="match status" value="1"/>
</dbReference>
<dbReference type="GO" id="GO:0005524">
    <property type="term" value="F:ATP binding"/>
    <property type="evidence" value="ECO:0007669"/>
    <property type="project" value="UniProtKB-UniRule"/>
</dbReference>
<dbReference type="HAMAP" id="MF_01161">
    <property type="entry name" value="tRNA_Ile_lys_synt"/>
    <property type="match status" value="1"/>
</dbReference>
<dbReference type="InterPro" id="IPR012094">
    <property type="entry name" value="tRNA_Ile_lys_synt"/>
</dbReference>
<feature type="binding site" evidence="8">
    <location>
        <begin position="26"/>
        <end position="31"/>
    </location>
    <ligand>
        <name>ATP</name>
        <dbReference type="ChEBI" id="CHEBI:30616"/>
    </ligand>
</feature>
<dbReference type="InterPro" id="IPR011063">
    <property type="entry name" value="TilS/TtcA_N"/>
</dbReference>
<evidence type="ECO:0000256" key="4">
    <source>
        <dbReference type="ARBA" id="ARBA00022694"/>
    </source>
</evidence>
<comment type="domain">
    <text evidence="8">The N-terminal region contains the highly conserved SGGXDS motif, predicted to be a P-loop motif involved in ATP binding.</text>
</comment>
<gene>
    <name evidence="8 10" type="primary">tilS</name>
    <name evidence="10" type="ORF">DYBT9275_00888</name>
</gene>
<evidence type="ECO:0000256" key="5">
    <source>
        <dbReference type="ARBA" id="ARBA00022741"/>
    </source>
</evidence>
<dbReference type="Proteomes" id="UP000680038">
    <property type="component" value="Unassembled WGS sequence"/>
</dbReference>
<keyword evidence="4 8" id="KW-0819">tRNA processing</keyword>
<evidence type="ECO:0000256" key="2">
    <source>
        <dbReference type="ARBA" id="ARBA00022490"/>
    </source>
</evidence>
<comment type="catalytic activity">
    <reaction evidence="7 8">
        <text>cytidine(34) in tRNA(Ile2) + L-lysine + ATP = lysidine(34) in tRNA(Ile2) + AMP + diphosphate + H(+)</text>
        <dbReference type="Rhea" id="RHEA:43744"/>
        <dbReference type="Rhea" id="RHEA-COMP:10625"/>
        <dbReference type="Rhea" id="RHEA-COMP:10670"/>
        <dbReference type="ChEBI" id="CHEBI:15378"/>
        <dbReference type="ChEBI" id="CHEBI:30616"/>
        <dbReference type="ChEBI" id="CHEBI:32551"/>
        <dbReference type="ChEBI" id="CHEBI:33019"/>
        <dbReference type="ChEBI" id="CHEBI:82748"/>
        <dbReference type="ChEBI" id="CHEBI:83665"/>
        <dbReference type="ChEBI" id="CHEBI:456215"/>
        <dbReference type="EC" id="6.3.4.19"/>
    </reaction>
</comment>
<comment type="subcellular location">
    <subcellularLocation>
        <location evidence="1 8">Cytoplasm</location>
    </subcellularLocation>
</comment>
<dbReference type="PANTHER" id="PTHR43033">
    <property type="entry name" value="TRNA(ILE)-LYSIDINE SYNTHASE-RELATED"/>
    <property type="match status" value="1"/>
</dbReference>
<comment type="function">
    <text evidence="8">Ligates lysine onto the cytidine present at position 34 of the AUA codon-specific tRNA(Ile) that contains the anticodon CAU, in an ATP-dependent manner. Cytidine is converted to lysidine, thus changing the amino acid specificity of the tRNA from methionine to isoleucine.</text>
</comment>
<evidence type="ECO:0000259" key="9">
    <source>
        <dbReference type="SMART" id="SM00977"/>
    </source>
</evidence>
<sequence length="451" mass="51711">MLDSFLTFINQFNPSLTEVSTLLTVSGGVDSMAMMHLFHKAGLPAAVAHCNFGLRGVESDEDEALVRETADIYGFKFYVTRFETKKYADQFSVSTQMAARDLRYTWFEKIRKENHYHWVATAHHLNDSIETALLNLSRGTGISGFRGVPVINHTIVRPLLYASRDEILAYAMQEGINWREDCSNESLDYQRNVIRHKVIPVLKEINPSLEDSFAVTAERVRAADRLLTEFLENWKNQILISDGNETRIPVDKLRESGEPVYRLSFILEPYGFRYRQVEQILRSSGSSGKIFYSETNQLLTDRNTLILKPRGGDQPLEEIKIQRFPAHYAMAEGILSFEDAAVEIKDIVKSANHIYFDGDQISYPLTVRKWQPGDKFAPLGMEGRKKKVSDLLIDLKLTVFQKEKVRVLVNGDDEIIWVIGIRTAHRFRIQSDTRQVVTGIYDPVFSDVYKR</sequence>
<dbReference type="SUPFAM" id="SSF52402">
    <property type="entry name" value="Adenine nucleotide alpha hydrolases-like"/>
    <property type="match status" value="1"/>
</dbReference>
<dbReference type="Pfam" id="PF01171">
    <property type="entry name" value="ATP_bind_3"/>
    <property type="match status" value="1"/>
</dbReference>
<evidence type="ECO:0000256" key="7">
    <source>
        <dbReference type="ARBA" id="ARBA00048539"/>
    </source>
</evidence>
<dbReference type="SMART" id="SM00977">
    <property type="entry name" value="TilS_C"/>
    <property type="match status" value="1"/>
</dbReference>
<keyword evidence="11" id="KW-1185">Reference proteome</keyword>
<dbReference type="GO" id="GO:0005737">
    <property type="term" value="C:cytoplasm"/>
    <property type="evidence" value="ECO:0007669"/>
    <property type="project" value="UniProtKB-SubCell"/>
</dbReference>
<dbReference type="InterPro" id="IPR012796">
    <property type="entry name" value="Lysidine-tRNA-synth_C"/>
</dbReference>
<dbReference type="SUPFAM" id="SSF56037">
    <property type="entry name" value="PheT/TilS domain"/>
    <property type="match status" value="1"/>
</dbReference>
<dbReference type="PANTHER" id="PTHR43033:SF1">
    <property type="entry name" value="TRNA(ILE)-LYSIDINE SYNTHASE-RELATED"/>
    <property type="match status" value="1"/>
</dbReference>
<evidence type="ECO:0000256" key="3">
    <source>
        <dbReference type="ARBA" id="ARBA00022598"/>
    </source>
</evidence>
<feature type="domain" description="Lysidine-tRNA(Ile) synthetase C-terminal" evidence="9">
    <location>
        <begin position="365"/>
        <end position="440"/>
    </location>
</feature>
<organism evidence="10 11">
    <name type="scientific">Dyadobacter helix</name>
    <dbReference type="NCBI Taxonomy" id="2822344"/>
    <lineage>
        <taxon>Bacteria</taxon>
        <taxon>Pseudomonadati</taxon>
        <taxon>Bacteroidota</taxon>
        <taxon>Cytophagia</taxon>
        <taxon>Cytophagales</taxon>
        <taxon>Spirosomataceae</taxon>
        <taxon>Dyadobacter</taxon>
    </lineage>
</organism>
<dbReference type="CDD" id="cd01992">
    <property type="entry name" value="TilS_N"/>
    <property type="match status" value="1"/>
</dbReference>
<dbReference type="EMBL" id="CAJRAF010000001">
    <property type="protein sequence ID" value="CAG4992076.1"/>
    <property type="molecule type" value="Genomic_DNA"/>
</dbReference>
<dbReference type="InterPro" id="IPR012795">
    <property type="entry name" value="tRNA_Ile_lys_synt_N"/>
</dbReference>
<reference evidence="10" key="1">
    <citation type="submission" date="2021-04" db="EMBL/GenBank/DDBJ databases">
        <authorList>
            <person name="Rodrigo-Torres L."/>
            <person name="Arahal R. D."/>
            <person name="Lucena T."/>
        </authorList>
    </citation>
    <scope>NUCLEOTIDE SEQUENCE</scope>
    <source>
        <strain evidence="10">CECT 9275</strain>
    </source>
</reference>
<dbReference type="EC" id="6.3.4.19" evidence="8"/>
<accession>A0A916JCJ2</accession>
<proteinExistence type="inferred from homology"/>
<evidence type="ECO:0000313" key="11">
    <source>
        <dbReference type="Proteomes" id="UP000680038"/>
    </source>
</evidence>
<evidence type="ECO:0000256" key="6">
    <source>
        <dbReference type="ARBA" id="ARBA00022840"/>
    </source>
</evidence>
<dbReference type="GO" id="GO:0032267">
    <property type="term" value="F:tRNA(Ile)-lysidine synthase activity"/>
    <property type="evidence" value="ECO:0007669"/>
    <property type="project" value="UniProtKB-EC"/>
</dbReference>
<dbReference type="GO" id="GO:0006400">
    <property type="term" value="P:tRNA modification"/>
    <property type="evidence" value="ECO:0007669"/>
    <property type="project" value="UniProtKB-UniRule"/>
</dbReference>
<keyword evidence="2 8" id="KW-0963">Cytoplasm</keyword>
<keyword evidence="3 8" id="KW-0436">Ligase</keyword>
<dbReference type="NCBIfam" id="TIGR02433">
    <property type="entry name" value="lysidine_TilS_C"/>
    <property type="match status" value="1"/>
</dbReference>
<dbReference type="InterPro" id="IPR014729">
    <property type="entry name" value="Rossmann-like_a/b/a_fold"/>
</dbReference>
<comment type="caution">
    <text evidence="10">The sequence shown here is derived from an EMBL/GenBank/DDBJ whole genome shotgun (WGS) entry which is preliminary data.</text>
</comment>
<evidence type="ECO:0000256" key="1">
    <source>
        <dbReference type="ARBA" id="ARBA00004496"/>
    </source>
</evidence>
<evidence type="ECO:0000256" key="8">
    <source>
        <dbReference type="HAMAP-Rule" id="MF_01161"/>
    </source>
</evidence>
<protein>
    <recommendedName>
        <fullName evidence="8">tRNA(Ile)-lysidine synthase</fullName>
        <ecNumber evidence="8">6.3.4.19</ecNumber>
    </recommendedName>
    <alternativeName>
        <fullName evidence="8">tRNA(Ile)-2-lysyl-cytidine synthase</fullName>
    </alternativeName>
    <alternativeName>
        <fullName evidence="8">tRNA(Ile)-lysidine synthetase</fullName>
    </alternativeName>
</protein>
<dbReference type="Pfam" id="PF11734">
    <property type="entry name" value="TilS_C"/>
    <property type="match status" value="1"/>
</dbReference>